<gene>
    <name evidence="1" type="ORF">QLQ84_11135</name>
</gene>
<organism evidence="1 2">
    <name type="scientific">Halomonas kalidii</name>
    <dbReference type="NCBI Taxonomy" id="3043293"/>
    <lineage>
        <taxon>Bacteria</taxon>
        <taxon>Pseudomonadati</taxon>
        <taxon>Pseudomonadota</taxon>
        <taxon>Gammaproteobacteria</taxon>
        <taxon>Oceanospirillales</taxon>
        <taxon>Halomonadaceae</taxon>
        <taxon>Halomonas</taxon>
    </lineage>
</organism>
<dbReference type="RefSeq" id="WP_282721804.1">
    <property type="nucleotide sequence ID" value="NZ_JASCQO010000035.1"/>
</dbReference>
<evidence type="ECO:0000313" key="2">
    <source>
        <dbReference type="Proteomes" id="UP001244242"/>
    </source>
</evidence>
<comment type="caution">
    <text evidence="1">The sequence shown here is derived from an EMBL/GenBank/DDBJ whole genome shotgun (WGS) entry which is preliminary data.</text>
</comment>
<protein>
    <submittedName>
        <fullName evidence="1">Uncharacterized protein</fullName>
    </submittedName>
</protein>
<sequence>MRKIALDIDTQGIRIMTCQCGATEIGRGLVWSAFRVAPLDNGLAEVTCRVCHTRTRLRHPAPEAGIATLDPADS</sequence>
<keyword evidence="2" id="KW-1185">Reference proteome</keyword>
<accession>A0ABT6VK34</accession>
<proteinExistence type="predicted"/>
<dbReference type="Proteomes" id="UP001244242">
    <property type="component" value="Unassembled WGS sequence"/>
</dbReference>
<reference evidence="1 2" key="1">
    <citation type="submission" date="2023-04" db="EMBL/GenBank/DDBJ databases">
        <title>Halomonas strains isolated from rhizosphere soil.</title>
        <authorList>
            <person name="Xu L."/>
            <person name="Sun J.-Q."/>
        </authorList>
    </citation>
    <scope>NUCLEOTIDE SEQUENCE [LARGE SCALE GENOMIC DNA]</scope>
    <source>
        <strain evidence="1 2">LN1S58</strain>
    </source>
</reference>
<evidence type="ECO:0000313" key="1">
    <source>
        <dbReference type="EMBL" id="MDI5934342.1"/>
    </source>
</evidence>
<name>A0ABT6VK34_9GAMM</name>
<dbReference type="EMBL" id="JASCQO010000035">
    <property type="protein sequence ID" value="MDI5934342.1"/>
    <property type="molecule type" value="Genomic_DNA"/>
</dbReference>